<dbReference type="Proteomes" id="UP000299102">
    <property type="component" value="Unassembled WGS sequence"/>
</dbReference>
<protein>
    <submittedName>
        <fullName evidence="2">Uncharacterized protein</fullName>
    </submittedName>
</protein>
<keyword evidence="3" id="KW-1185">Reference proteome</keyword>
<reference evidence="2 3" key="1">
    <citation type="journal article" date="2019" name="Commun. Biol.">
        <title>The bagworm genome reveals a unique fibroin gene that provides high tensile strength.</title>
        <authorList>
            <person name="Kono N."/>
            <person name="Nakamura H."/>
            <person name="Ohtoshi R."/>
            <person name="Tomita M."/>
            <person name="Numata K."/>
            <person name="Arakawa K."/>
        </authorList>
    </citation>
    <scope>NUCLEOTIDE SEQUENCE [LARGE SCALE GENOMIC DNA]</scope>
</reference>
<sequence length="188" mass="20430">MMLLTIEIETRHERAAARGCSGLLGQRPLAYPKTLQAGDETDFDSSRWQSSKALLMYVDFAYIKDRSARSGDAGGQLCEGGRSRDSSESTGTEEGACGALERSMHLIDLYSNLSCIIKGKLIERIFFTRDCRRSQREGRVAVRPASSCSMIAALGSGSARAVGAKTCAHEGRRRRDRTSAAAASECVR</sequence>
<evidence type="ECO:0000313" key="2">
    <source>
        <dbReference type="EMBL" id="GBP35386.1"/>
    </source>
</evidence>
<organism evidence="2 3">
    <name type="scientific">Eumeta variegata</name>
    <name type="common">Bagworm moth</name>
    <name type="synonym">Eumeta japonica</name>
    <dbReference type="NCBI Taxonomy" id="151549"/>
    <lineage>
        <taxon>Eukaryota</taxon>
        <taxon>Metazoa</taxon>
        <taxon>Ecdysozoa</taxon>
        <taxon>Arthropoda</taxon>
        <taxon>Hexapoda</taxon>
        <taxon>Insecta</taxon>
        <taxon>Pterygota</taxon>
        <taxon>Neoptera</taxon>
        <taxon>Endopterygota</taxon>
        <taxon>Lepidoptera</taxon>
        <taxon>Glossata</taxon>
        <taxon>Ditrysia</taxon>
        <taxon>Tineoidea</taxon>
        <taxon>Psychidae</taxon>
        <taxon>Oiketicinae</taxon>
        <taxon>Eumeta</taxon>
    </lineage>
</organism>
<feature type="region of interest" description="Disordered" evidence="1">
    <location>
        <begin position="69"/>
        <end position="94"/>
    </location>
</feature>
<evidence type="ECO:0000256" key="1">
    <source>
        <dbReference type="SAM" id="MobiDB-lite"/>
    </source>
</evidence>
<comment type="caution">
    <text evidence="2">The sequence shown here is derived from an EMBL/GenBank/DDBJ whole genome shotgun (WGS) entry which is preliminary data.</text>
</comment>
<evidence type="ECO:0000313" key="3">
    <source>
        <dbReference type="Proteomes" id="UP000299102"/>
    </source>
</evidence>
<name>A0A4C1V9L1_EUMVA</name>
<proteinExistence type="predicted"/>
<dbReference type="EMBL" id="BGZK01000302">
    <property type="protein sequence ID" value="GBP35386.1"/>
    <property type="molecule type" value="Genomic_DNA"/>
</dbReference>
<dbReference type="AlphaFoldDB" id="A0A4C1V9L1"/>
<accession>A0A4C1V9L1</accession>
<gene>
    <name evidence="2" type="ORF">EVAR_20759_1</name>
</gene>